<dbReference type="AlphaFoldDB" id="A0A1F5PX89"/>
<reference evidence="1 2" key="1">
    <citation type="journal article" date="2016" name="Nat. Commun.">
        <title>Thousands of microbial genomes shed light on interconnected biogeochemical processes in an aquifer system.</title>
        <authorList>
            <person name="Anantharaman K."/>
            <person name="Brown C.T."/>
            <person name="Hug L.A."/>
            <person name="Sharon I."/>
            <person name="Castelle C.J."/>
            <person name="Probst A.J."/>
            <person name="Thomas B.C."/>
            <person name="Singh A."/>
            <person name="Wilkins M.J."/>
            <person name="Karaoz U."/>
            <person name="Brodie E.L."/>
            <person name="Williams K.H."/>
            <person name="Hubbard S.S."/>
            <person name="Banfield J.F."/>
        </authorList>
    </citation>
    <scope>NUCLEOTIDE SEQUENCE [LARGE SCALE GENOMIC DNA]</scope>
</reference>
<dbReference type="STRING" id="1817841.A3B10_00880"/>
<accession>A0A1F5PX89</accession>
<name>A0A1F5PX89_9BACT</name>
<evidence type="ECO:0000313" key="1">
    <source>
        <dbReference type="EMBL" id="OGE94529.1"/>
    </source>
</evidence>
<protein>
    <submittedName>
        <fullName evidence="1">Uncharacterized protein</fullName>
    </submittedName>
</protein>
<comment type="caution">
    <text evidence="1">The sequence shown here is derived from an EMBL/GenBank/DDBJ whole genome shotgun (WGS) entry which is preliminary data.</text>
</comment>
<evidence type="ECO:0000313" key="2">
    <source>
        <dbReference type="Proteomes" id="UP000177281"/>
    </source>
</evidence>
<dbReference type="Proteomes" id="UP000177281">
    <property type="component" value="Unassembled WGS sequence"/>
</dbReference>
<sequence>MIEKLSRRDNRTETREFLFERLEAKIAILRKLWSVAQVLSAPEAGESSELTEKLFLAKIFSEARDKFPLAEREFGEYEQIKKSLASLQKKMDKIGFEKGNDKYGEQFDALIARREDLLEDDDFRFLLSIREGITTLLKKRDEIRTVLANIEENDKDPKSLWPVLPEPYREQLKGKPIELLPNRFSISIVLEGKEYEELFHDSSLGRHIHDSVWSFVKKDASPIEQTRAHEDFHSFAEGFSIGSANLFSPEKIREAIQSIITIKSQGAPLAIVNIFLTRLKHRIIGFKDYGYDEFLAELASLPYRKIPADTFATNVHEAQQILEEFKGKDPDIDPIIDEGLKYLDVEEFRNRIQNIYKRVEVFGPKRIPDLIFAFSLIPPSRLRHIERLVERWAEQDKKVE</sequence>
<organism evidence="1 2">
    <name type="scientific">Candidatus Doudnabacteria bacterium RIFCSPLOWO2_01_FULL_44_21</name>
    <dbReference type="NCBI Taxonomy" id="1817841"/>
    <lineage>
        <taxon>Bacteria</taxon>
        <taxon>Candidatus Doudnaibacteriota</taxon>
    </lineage>
</organism>
<gene>
    <name evidence="1" type="ORF">A3B10_00880</name>
</gene>
<dbReference type="EMBL" id="MFFB01000014">
    <property type="protein sequence ID" value="OGE94529.1"/>
    <property type="molecule type" value="Genomic_DNA"/>
</dbReference>
<proteinExistence type="predicted"/>